<dbReference type="InterPro" id="IPR020568">
    <property type="entry name" value="Ribosomal_Su5_D2-typ_SF"/>
</dbReference>
<evidence type="ECO:0000256" key="8">
    <source>
        <dbReference type="NCBIfam" id="TIGR00188"/>
    </source>
</evidence>
<dbReference type="AlphaFoldDB" id="A0A3A9JG27"/>
<evidence type="ECO:0000313" key="11">
    <source>
        <dbReference type="Proteomes" id="UP000274097"/>
    </source>
</evidence>
<evidence type="ECO:0000256" key="1">
    <source>
        <dbReference type="ARBA" id="ARBA00002663"/>
    </source>
</evidence>
<dbReference type="GO" id="GO:0001682">
    <property type="term" value="P:tRNA 5'-leader removal"/>
    <property type="evidence" value="ECO:0007669"/>
    <property type="project" value="UniProtKB-UniRule"/>
</dbReference>
<evidence type="ECO:0000313" key="10">
    <source>
        <dbReference type="EMBL" id="RMI26067.1"/>
    </source>
</evidence>
<keyword evidence="3 7" id="KW-0540">Nuclease</keyword>
<dbReference type="EC" id="3.1.26.5" evidence="7 8"/>
<protein>
    <recommendedName>
        <fullName evidence="7 8">Ribonuclease P protein component</fullName>
        <shortName evidence="7">RNase P protein</shortName>
        <shortName evidence="7">RNaseP protein</shortName>
        <ecNumber evidence="7 8">3.1.26.5</ecNumber>
    </recommendedName>
    <alternativeName>
        <fullName evidence="7">Protein C5</fullName>
    </alternativeName>
</protein>
<dbReference type="Proteomes" id="UP000274097">
    <property type="component" value="Unassembled WGS sequence"/>
</dbReference>
<dbReference type="InterPro" id="IPR000100">
    <property type="entry name" value="RNase_P"/>
</dbReference>
<dbReference type="EMBL" id="RFLX01000003">
    <property type="protein sequence ID" value="RMI26067.1"/>
    <property type="molecule type" value="Genomic_DNA"/>
</dbReference>
<dbReference type="PROSITE" id="PS00648">
    <property type="entry name" value="RIBONUCLEASE_P"/>
    <property type="match status" value="1"/>
</dbReference>
<dbReference type="SUPFAM" id="SSF54211">
    <property type="entry name" value="Ribosomal protein S5 domain 2-like"/>
    <property type="match status" value="1"/>
</dbReference>
<name>A0A3A9JG27_9PROT</name>
<evidence type="ECO:0000256" key="7">
    <source>
        <dbReference type="HAMAP-Rule" id="MF_00227"/>
    </source>
</evidence>
<evidence type="ECO:0000313" key="12">
    <source>
        <dbReference type="Proteomes" id="UP000278036"/>
    </source>
</evidence>
<dbReference type="GO" id="GO:0000049">
    <property type="term" value="F:tRNA binding"/>
    <property type="evidence" value="ECO:0007669"/>
    <property type="project" value="UniProtKB-UniRule"/>
</dbReference>
<evidence type="ECO:0000256" key="4">
    <source>
        <dbReference type="ARBA" id="ARBA00022759"/>
    </source>
</evidence>
<sequence length="112" mass="12295">MASPPRLKRRREFLRVAGKGNRAARPGLVLQALPGTAGPLRVGFTCTKKLGNAVVRNRAKRRLREAARLMLAEGAPEGWDLVMIGREATGERNFRQLLGDLRGLLKQLGVTP</sequence>
<comment type="subunit">
    <text evidence="7">Consists of a catalytic RNA component (M1 or rnpB) and a protein subunit.</text>
</comment>
<dbReference type="GO" id="GO:0042781">
    <property type="term" value="F:3'-tRNA processing endoribonuclease activity"/>
    <property type="evidence" value="ECO:0007669"/>
    <property type="project" value="TreeGrafter"/>
</dbReference>
<evidence type="ECO:0000256" key="6">
    <source>
        <dbReference type="ARBA" id="ARBA00022884"/>
    </source>
</evidence>
<keyword evidence="2 7" id="KW-0819">tRNA processing</keyword>
<reference evidence="9 12" key="1">
    <citation type="submission" date="2018-09" db="EMBL/GenBank/DDBJ databases">
        <title>Roseomonas sp. nov., isolated from feces of Tibetan antelopes in the Qinghai-Tibet plateau, China.</title>
        <authorList>
            <person name="Tian Z."/>
        </authorList>
    </citation>
    <scope>NUCLEOTIDE SEQUENCE [LARGE SCALE GENOMIC DNA]</scope>
    <source>
        <strain evidence="10 11">Z23</strain>
        <strain evidence="9 12">Z24</strain>
    </source>
</reference>
<dbReference type="PANTHER" id="PTHR33992:SF1">
    <property type="entry name" value="RIBONUCLEASE P PROTEIN COMPONENT"/>
    <property type="match status" value="1"/>
</dbReference>
<dbReference type="EMBL" id="RAQU01000019">
    <property type="protein sequence ID" value="RKK05270.1"/>
    <property type="molecule type" value="Genomic_DNA"/>
</dbReference>
<evidence type="ECO:0000313" key="9">
    <source>
        <dbReference type="EMBL" id="RKK05270.1"/>
    </source>
</evidence>
<dbReference type="RefSeq" id="WP_120637220.1">
    <property type="nucleotide sequence ID" value="NZ_RAQU01000019.1"/>
</dbReference>
<comment type="function">
    <text evidence="1 7">RNaseP catalyzes the removal of the 5'-leader sequence from pre-tRNA to produce the mature 5'-terminus. It can also cleave other RNA substrates such as 4.5S RNA. The protein component plays an auxiliary but essential role in vivo by binding to the 5'-leader sequence and broadening the substrate specificity of the ribozyme.</text>
</comment>
<dbReference type="InterPro" id="IPR020539">
    <property type="entry name" value="RNase_P_CS"/>
</dbReference>
<dbReference type="GO" id="GO:0004526">
    <property type="term" value="F:ribonuclease P activity"/>
    <property type="evidence" value="ECO:0007669"/>
    <property type="project" value="UniProtKB-UniRule"/>
</dbReference>
<dbReference type="PANTHER" id="PTHR33992">
    <property type="entry name" value="RIBONUCLEASE P PROTEIN COMPONENT"/>
    <property type="match status" value="1"/>
</dbReference>
<dbReference type="InterPro" id="IPR014721">
    <property type="entry name" value="Ribsml_uS5_D2-typ_fold_subgr"/>
</dbReference>
<organism evidence="9 12">
    <name type="scientific">Teichococcus wenyumeiae</name>
    <dbReference type="NCBI Taxonomy" id="2478470"/>
    <lineage>
        <taxon>Bacteria</taxon>
        <taxon>Pseudomonadati</taxon>
        <taxon>Pseudomonadota</taxon>
        <taxon>Alphaproteobacteria</taxon>
        <taxon>Acetobacterales</taxon>
        <taxon>Roseomonadaceae</taxon>
        <taxon>Roseomonas</taxon>
    </lineage>
</organism>
<dbReference type="HAMAP" id="MF_00227">
    <property type="entry name" value="RNase_P"/>
    <property type="match status" value="1"/>
</dbReference>
<accession>A0A3A9JG27</accession>
<dbReference type="Pfam" id="PF00825">
    <property type="entry name" value="Ribonuclease_P"/>
    <property type="match status" value="1"/>
</dbReference>
<evidence type="ECO:0000256" key="5">
    <source>
        <dbReference type="ARBA" id="ARBA00022801"/>
    </source>
</evidence>
<comment type="similarity">
    <text evidence="7">Belongs to the RnpA family.</text>
</comment>
<gene>
    <name evidence="7 9" type="primary">rnpA</name>
    <name evidence="9" type="ORF">D6Z83_04920</name>
    <name evidence="10" type="ORF">EBE87_06720</name>
</gene>
<comment type="catalytic activity">
    <reaction evidence="7">
        <text>Endonucleolytic cleavage of RNA, removing 5'-extranucleotides from tRNA precursor.</text>
        <dbReference type="EC" id="3.1.26.5"/>
    </reaction>
</comment>
<dbReference type="Gene3D" id="3.30.230.10">
    <property type="match status" value="1"/>
</dbReference>
<proteinExistence type="inferred from homology"/>
<dbReference type="OrthoDB" id="9810867at2"/>
<keyword evidence="6 7" id="KW-0694">RNA-binding</keyword>
<keyword evidence="11" id="KW-1185">Reference proteome</keyword>
<dbReference type="InParanoid" id="A0A3A9JG27"/>
<evidence type="ECO:0000256" key="3">
    <source>
        <dbReference type="ARBA" id="ARBA00022722"/>
    </source>
</evidence>
<evidence type="ECO:0000256" key="2">
    <source>
        <dbReference type="ARBA" id="ARBA00022694"/>
    </source>
</evidence>
<comment type="caution">
    <text evidence="9">The sequence shown here is derived from an EMBL/GenBank/DDBJ whole genome shotgun (WGS) entry which is preliminary data.</text>
</comment>
<keyword evidence="4 7" id="KW-0255">Endonuclease</keyword>
<dbReference type="Proteomes" id="UP000278036">
    <property type="component" value="Unassembled WGS sequence"/>
</dbReference>
<dbReference type="GO" id="GO:0030677">
    <property type="term" value="C:ribonuclease P complex"/>
    <property type="evidence" value="ECO:0007669"/>
    <property type="project" value="TreeGrafter"/>
</dbReference>
<keyword evidence="5 7" id="KW-0378">Hydrolase</keyword>
<dbReference type="NCBIfam" id="TIGR00188">
    <property type="entry name" value="rnpA"/>
    <property type="match status" value="1"/>
</dbReference>